<comment type="function">
    <text evidence="1 12">Catalyzes the condensation of (S)-aspartate-beta-semialdehyde [(S)-ASA] and pyruvate to 4-hydroxy-tetrahydrodipicolinate (HTPA).</text>
</comment>
<comment type="pathway">
    <text evidence="2 12">Amino-acid biosynthesis; L-lysine biosynthesis via DAP pathway; (S)-tetrahydrodipicolinate from L-aspartate: step 3/4.</text>
</comment>
<evidence type="ECO:0000256" key="3">
    <source>
        <dbReference type="ARBA" id="ARBA00007592"/>
    </source>
</evidence>
<evidence type="ECO:0000256" key="13">
    <source>
        <dbReference type="PIRNR" id="PIRNR001365"/>
    </source>
</evidence>
<dbReference type="GO" id="GO:0009089">
    <property type="term" value="P:lysine biosynthetic process via diaminopimelate"/>
    <property type="evidence" value="ECO:0007669"/>
    <property type="project" value="UniProtKB-UniRule"/>
</dbReference>
<dbReference type="PRINTS" id="PR00146">
    <property type="entry name" value="DHPICSNTHASE"/>
</dbReference>
<comment type="catalytic activity">
    <reaction evidence="11 12">
        <text>L-aspartate 4-semialdehyde + pyruvate = (2S,4S)-4-hydroxy-2,3,4,5-tetrahydrodipicolinate + H2O + H(+)</text>
        <dbReference type="Rhea" id="RHEA:34171"/>
        <dbReference type="ChEBI" id="CHEBI:15361"/>
        <dbReference type="ChEBI" id="CHEBI:15377"/>
        <dbReference type="ChEBI" id="CHEBI:15378"/>
        <dbReference type="ChEBI" id="CHEBI:67139"/>
        <dbReference type="ChEBI" id="CHEBI:537519"/>
        <dbReference type="EC" id="4.3.3.7"/>
    </reaction>
</comment>
<keyword evidence="10 12" id="KW-0704">Schiff base</keyword>
<keyword evidence="9 12" id="KW-0456">Lyase</keyword>
<dbReference type="InterPro" id="IPR013785">
    <property type="entry name" value="Aldolase_TIM"/>
</dbReference>
<dbReference type="HAMAP" id="MF_00418">
    <property type="entry name" value="DapA"/>
    <property type="match status" value="1"/>
</dbReference>
<evidence type="ECO:0000256" key="6">
    <source>
        <dbReference type="ARBA" id="ARBA00022605"/>
    </source>
</evidence>
<keyword evidence="6 12" id="KW-0028">Amino-acid biosynthesis</keyword>
<dbReference type="Pfam" id="PF00701">
    <property type="entry name" value="DHDPS"/>
    <property type="match status" value="1"/>
</dbReference>
<evidence type="ECO:0000256" key="1">
    <source>
        <dbReference type="ARBA" id="ARBA00003294"/>
    </source>
</evidence>
<dbReference type="RefSeq" id="WP_270044555.1">
    <property type="nucleotide sequence ID" value="NZ_JAPDOD010000045.1"/>
</dbReference>
<feature type="active site" description="Schiff-base intermediate with substrate" evidence="12 14">
    <location>
        <position position="171"/>
    </location>
</feature>
<evidence type="ECO:0000256" key="11">
    <source>
        <dbReference type="ARBA" id="ARBA00047836"/>
    </source>
</evidence>
<dbReference type="SUPFAM" id="SSF51569">
    <property type="entry name" value="Aldolase"/>
    <property type="match status" value="1"/>
</dbReference>
<feature type="active site" description="Proton donor/acceptor" evidence="12 14">
    <location>
        <position position="142"/>
    </location>
</feature>
<comment type="caution">
    <text evidence="16">The sequence shown here is derived from an EMBL/GenBank/DDBJ whole genome shotgun (WGS) entry which is preliminary data.</text>
</comment>
<evidence type="ECO:0000256" key="15">
    <source>
        <dbReference type="PIRSR" id="PIRSR001365-2"/>
    </source>
</evidence>
<comment type="caution">
    <text evidence="12">Was originally thought to be a dihydrodipicolinate synthase (DHDPS), catalyzing the condensation of (S)-aspartate-beta-semialdehyde [(S)-ASA] and pyruvate to dihydrodipicolinate (DHDP). However, it was shown in E.coli that the product of the enzymatic reaction is not dihydrodipicolinate but in fact (4S)-4-hydroxy-2,3,4,5-tetrahydro-(2S)-dipicolinic acid (HTPA), and that the consecutive dehydration reaction leading to DHDP is not spontaneous but catalyzed by DapB.</text>
</comment>
<feature type="binding site" evidence="12 15">
    <location>
        <position position="53"/>
    </location>
    <ligand>
        <name>pyruvate</name>
        <dbReference type="ChEBI" id="CHEBI:15361"/>
    </ligand>
</feature>
<protein>
    <recommendedName>
        <fullName evidence="4 12">4-hydroxy-tetrahydrodipicolinate synthase</fullName>
        <shortName evidence="12">HTPA synthase</shortName>
        <ecNumber evidence="4 12">4.3.3.7</ecNumber>
    </recommendedName>
</protein>
<dbReference type="EC" id="4.3.3.7" evidence="4 12"/>
<feature type="site" description="Part of a proton relay during catalysis" evidence="12">
    <location>
        <position position="52"/>
    </location>
</feature>
<dbReference type="PROSITE" id="PS00666">
    <property type="entry name" value="DHDPS_2"/>
    <property type="match status" value="1"/>
</dbReference>
<dbReference type="PIRSF" id="PIRSF001365">
    <property type="entry name" value="DHDPS"/>
    <property type="match status" value="1"/>
</dbReference>
<proteinExistence type="inferred from homology"/>
<dbReference type="CDD" id="cd00950">
    <property type="entry name" value="DHDPS"/>
    <property type="match status" value="1"/>
</dbReference>
<keyword evidence="5 12" id="KW-0963">Cytoplasm</keyword>
<dbReference type="SMART" id="SM01130">
    <property type="entry name" value="DHDPS"/>
    <property type="match status" value="1"/>
</dbReference>
<organism evidence="16 17">
    <name type="scientific">Solirubrobacter ginsenosidimutans</name>
    <dbReference type="NCBI Taxonomy" id="490573"/>
    <lineage>
        <taxon>Bacteria</taxon>
        <taxon>Bacillati</taxon>
        <taxon>Actinomycetota</taxon>
        <taxon>Thermoleophilia</taxon>
        <taxon>Solirubrobacterales</taxon>
        <taxon>Solirubrobacteraceae</taxon>
        <taxon>Solirubrobacter</taxon>
    </lineage>
</organism>
<comment type="subunit">
    <text evidence="12">Homotetramer; dimer of dimers.</text>
</comment>
<gene>
    <name evidence="12 16" type="primary">dapA</name>
    <name evidence="16" type="ORF">OM076_33835</name>
</gene>
<evidence type="ECO:0000256" key="14">
    <source>
        <dbReference type="PIRSR" id="PIRSR001365-1"/>
    </source>
</evidence>
<dbReference type="EMBL" id="JAPDOD010000045">
    <property type="protein sequence ID" value="MDA0165299.1"/>
    <property type="molecule type" value="Genomic_DNA"/>
</dbReference>
<keyword evidence="17" id="KW-1185">Reference proteome</keyword>
<dbReference type="InterPro" id="IPR020625">
    <property type="entry name" value="Schiff_base-form_aldolases_AS"/>
</dbReference>
<dbReference type="InterPro" id="IPR002220">
    <property type="entry name" value="DapA-like"/>
</dbReference>
<comment type="caution">
    <text evidence="12">Lacks conserved residue(s) required for the propagation of feature annotation.</text>
</comment>
<keyword evidence="7 12" id="KW-0220">Diaminopimelate biosynthesis</keyword>
<sequence>MTFAADPTCIRGAITPLVTPFAPDGSLDLDSIAPLIEWQLEQGTHGISVGGSTGEPTSMTIEERIAVMRAAASAIDGRVPFLPGTGSALMSETLELTAEAERLGAAGALVVTPYYGRAQQQGLFDWYARVAGEFPDFPLLVYNVPVRAAVDITPATVGRLRRAHDNIVGIKETTRDFEHVSYVLSECGRDFIALSGIELLCYPMLVLGGRGHLSCAGNFAPRIVADLYDAFVAGDHDRARELHYALHPLVEAAFTETNPVPAKWVMERMGRLPSGFAREPLSALSEASQQRVAALLDAHALA</sequence>
<evidence type="ECO:0000256" key="12">
    <source>
        <dbReference type="HAMAP-Rule" id="MF_00418"/>
    </source>
</evidence>
<name>A0A9X3S447_9ACTN</name>
<comment type="subcellular location">
    <subcellularLocation>
        <location evidence="12">Cytoplasm</location>
    </subcellularLocation>
</comment>
<evidence type="ECO:0000256" key="5">
    <source>
        <dbReference type="ARBA" id="ARBA00022490"/>
    </source>
</evidence>
<evidence type="ECO:0000313" key="16">
    <source>
        <dbReference type="EMBL" id="MDA0165299.1"/>
    </source>
</evidence>
<evidence type="ECO:0000256" key="2">
    <source>
        <dbReference type="ARBA" id="ARBA00005120"/>
    </source>
</evidence>
<accession>A0A9X3S447</accession>
<keyword evidence="8 12" id="KW-0457">Lysine biosynthesis</keyword>
<evidence type="ECO:0000256" key="7">
    <source>
        <dbReference type="ARBA" id="ARBA00022915"/>
    </source>
</evidence>
<dbReference type="PANTHER" id="PTHR12128">
    <property type="entry name" value="DIHYDRODIPICOLINATE SYNTHASE"/>
    <property type="match status" value="1"/>
</dbReference>
<evidence type="ECO:0000256" key="10">
    <source>
        <dbReference type="ARBA" id="ARBA00023270"/>
    </source>
</evidence>
<dbReference type="NCBIfam" id="TIGR00674">
    <property type="entry name" value="dapA"/>
    <property type="match status" value="1"/>
</dbReference>
<dbReference type="AlphaFoldDB" id="A0A9X3S447"/>
<evidence type="ECO:0000256" key="4">
    <source>
        <dbReference type="ARBA" id="ARBA00012086"/>
    </source>
</evidence>
<dbReference type="GO" id="GO:0008840">
    <property type="term" value="F:4-hydroxy-tetrahydrodipicolinate synthase activity"/>
    <property type="evidence" value="ECO:0007669"/>
    <property type="project" value="UniProtKB-UniRule"/>
</dbReference>
<reference evidence="16" key="1">
    <citation type="submission" date="2022-10" db="EMBL/GenBank/DDBJ databases">
        <title>The WGS of Solirubrobacter ginsenosidimutans DSM 21036.</title>
        <authorList>
            <person name="Jiang Z."/>
        </authorList>
    </citation>
    <scope>NUCLEOTIDE SEQUENCE</scope>
    <source>
        <strain evidence="16">DSM 21036</strain>
    </source>
</reference>
<evidence type="ECO:0000256" key="9">
    <source>
        <dbReference type="ARBA" id="ARBA00023239"/>
    </source>
</evidence>
<evidence type="ECO:0000256" key="8">
    <source>
        <dbReference type="ARBA" id="ARBA00023154"/>
    </source>
</evidence>
<dbReference type="GO" id="GO:0005737">
    <property type="term" value="C:cytoplasm"/>
    <property type="evidence" value="ECO:0007669"/>
    <property type="project" value="UniProtKB-SubCell"/>
</dbReference>
<dbReference type="GO" id="GO:0019877">
    <property type="term" value="P:diaminopimelate biosynthetic process"/>
    <property type="evidence" value="ECO:0007669"/>
    <property type="project" value="UniProtKB-UniRule"/>
</dbReference>
<feature type="site" description="Part of a proton relay during catalysis" evidence="12">
    <location>
        <position position="115"/>
    </location>
</feature>
<comment type="similarity">
    <text evidence="3 12 13">Belongs to the DapA family.</text>
</comment>
<dbReference type="PANTHER" id="PTHR12128:SF66">
    <property type="entry name" value="4-HYDROXY-2-OXOGLUTARATE ALDOLASE, MITOCHONDRIAL"/>
    <property type="match status" value="1"/>
</dbReference>
<evidence type="ECO:0000313" key="17">
    <source>
        <dbReference type="Proteomes" id="UP001149140"/>
    </source>
</evidence>
<dbReference type="InterPro" id="IPR005263">
    <property type="entry name" value="DapA"/>
</dbReference>
<dbReference type="Proteomes" id="UP001149140">
    <property type="component" value="Unassembled WGS sequence"/>
</dbReference>
<dbReference type="Gene3D" id="3.20.20.70">
    <property type="entry name" value="Aldolase class I"/>
    <property type="match status" value="1"/>
</dbReference>